<sequence>MAVPTYAKAQDERPARFSDDILTTALERNDRLEGIVQGLESDLLAVQRAHRAELARAKVLSDQLNDSRRQANGWQAQLVDTREAMADLKNAVTLRQHTIDDLMHHLSTNPVTNESLLQHYHAQEQIIQSLKGVLSCPLCYETFGRRQVVTLACGHTLCQTCLEQWVVRSSTVDPDRIVPECPECRREAPKSERVKVYMLEEAVRVIERLERFEFMPPGYTLPPSSLPPSQA</sequence>
<dbReference type="InterPro" id="IPR017907">
    <property type="entry name" value="Znf_RING_CS"/>
</dbReference>
<evidence type="ECO:0000256" key="4">
    <source>
        <dbReference type="PROSITE-ProRule" id="PRU00175"/>
    </source>
</evidence>
<evidence type="ECO:0000313" key="7">
    <source>
        <dbReference type="Proteomes" id="UP000009131"/>
    </source>
</evidence>
<evidence type="ECO:0000256" key="2">
    <source>
        <dbReference type="ARBA" id="ARBA00022771"/>
    </source>
</evidence>
<dbReference type="RefSeq" id="XP_014569975.1">
    <property type="nucleotide sequence ID" value="XM_014714489.1"/>
</dbReference>
<keyword evidence="7" id="KW-1185">Reference proteome</keyword>
<reference evidence="6 7" key="2">
    <citation type="journal article" date="2012" name="Open Biol.">
        <title>Characteristics of nucleosomes and linker DNA regions on the genome of the basidiomycete Mixia osmundae revealed by mono- and dinucleosome mapping.</title>
        <authorList>
            <person name="Nishida H."/>
            <person name="Kondo S."/>
            <person name="Matsumoto T."/>
            <person name="Suzuki Y."/>
            <person name="Yoshikawa H."/>
            <person name="Taylor T.D."/>
            <person name="Sugiyama J."/>
        </authorList>
    </citation>
    <scope>NUCLEOTIDE SEQUENCE [LARGE SCALE GENOMIC DNA]</scope>
    <source>
        <strain evidence="7">CBS 9802 / IAM 14324 / JCM 22182 / KY 12970</strain>
    </source>
</reference>
<dbReference type="InParanoid" id="G7DY03"/>
<evidence type="ECO:0000256" key="3">
    <source>
        <dbReference type="ARBA" id="ARBA00022833"/>
    </source>
</evidence>
<reference evidence="6 7" key="1">
    <citation type="journal article" date="2011" name="J. Gen. Appl. Microbiol.">
        <title>Draft genome sequencing of the enigmatic basidiomycete Mixia osmundae.</title>
        <authorList>
            <person name="Nishida H."/>
            <person name="Nagatsuka Y."/>
            <person name="Sugiyama J."/>
        </authorList>
    </citation>
    <scope>NUCLEOTIDE SEQUENCE [LARGE SCALE GENOMIC DNA]</scope>
    <source>
        <strain evidence="7">CBS 9802 / IAM 14324 / JCM 22182 / KY 12970</strain>
    </source>
</reference>
<dbReference type="InterPro" id="IPR013083">
    <property type="entry name" value="Znf_RING/FYVE/PHD"/>
</dbReference>
<gene>
    <name evidence="6" type="primary">Mo02117</name>
    <name evidence="6" type="ORF">E5Q_02117</name>
</gene>
<feature type="domain" description="RING-type" evidence="5">
    <location>
        <begin position="136"/>
        <end position="185"/>
    </location>
</feature>
<dbReference type="GO" id="GO:0008270">
    <property type="term" value="F:zinc ion binding"/>
    <property type="evidence" value="ECO:0007669"/>
    <property type="project" value="UniProtKB-KW"/>
</dbReference>
<dbReference type="EMBL" id="BABT02000062">
    <property type="protein sequence ID" value="GAA95463.1"/>
    <property type="molecule type" value="Genomic_DNA"/>
</dbReference>
<dbReference type="InterPro" id="IPR001841">
    <property type="entry name" value="Znf_RING"/>
</dbReference>
<accession>G7DY03</accession>
<dbReference type="PANTHER" id="PTHR23041:SF78">
    <property type="entry name" value="E3 UBIQUITIN-PROTEIN LIGASE RNF4"/>
    <property type="match status" value="1"/>
</dbReference>
<dbReference type="HOGENOM" id="CLU_1200088_0_0_1"/>
<dbReference type="STRING" id="764103.G7DY03"/>
<evidence type="ECO:0000313" key="6">
    <source>
        <dbReference type="EMBL" id="GAA95463.1"/>
    </source>
</evidence>
<dbReference type="PROSITE" id="PS50089">
    <property type="entry name" value="ZF_RING_2"/>
    <property type="match status" value="1"/>
</dbReference>
<dbReference type="InterPro" id="IPR047134">
    <property type="entry name" value="RNF4"/>
</dbReference>
<evidence type="ECO:0000259" key="5">
    <source>
        <dbReference type="PROSITE" id="PS50089"/>
    </source>
</evidence>
<dbReference type="Proteomes" id="UP000009131">
    <property type="component" value="Unassembled WGS sequence"/>
</dbReference>
<dbReference type="AlphaFoldDB" id="G7DY03"/>
<dbReference type="SMART" id="SM00184">
    <property type="entry name" value="RING"/>
    <property type="match status" value="1"/>
</dbReference>
<organism evidence="6 7">
    <name type="scientific">Mixia osmundae (strain CBS 9802 / IAM 14324 / JCM 22182 / KY 12970)</name>
    <dbReference type="NCBI Taxonomy" id="764103"/>
    <lineage>
        <taxon>Eukaryota</taxon>
        <taxon>Fungi</taxon>
        <taxon>Dikarya</taxon>
        <taxon>Basidiomycota</taxon>
        <taxon>Pucciniomycotina</taxon>
        <taxon>Mixiomycetes</taxon>
        <taxon>Mixiales</taxon>
        <taxon>Mixiaceae</taxon>
        <taxon>Mixia</taxon>
    </lineage>
</organism>
<dbReference type="PROSITE" id="PS00518">
    <property type="entry name" value="ZF_RING_1"/>
    <property type="match status" value="1"/>
</dbReference>
<comment type="caution">
    <text evidence="6">The sequence shown here is derived from an EMBL/GenBank/DDBJ whole genome shotgun (WGS) entry which is preliminary data.</text>
</comment>
<name>G7DY03_MIXOS</name>
<dbReference type="SUPFAM" id="SSF57850">
    <property type="entry name" value="RING/U-box"/>
    <property type="match status" value="1"/>
</dbReference>
<dbReference type="Pfam" id="PF13639">
    <property type="entry name" value="zf-RING_2"/>
    <property type="match status" value="1"/>
</dbReference>
<keyword evidence="2 4" id="KW-0863">Zinc-finger</keyword>
<keyword evidence="1" id="KW-0479">Metal-binding</keyword>
<dbReference type="eggNOG" id="ENOG502RSCX">
    <property type="taxonomic scope" value="Eukaryota"/>
</dbReference>
<keyword evidence="3" id="KW-0862">Zinc</keyword>
<dbReference type="OrthoDB" id="3219336at2759"/>
<evidence type="ECO:0000256" key="1">
    <source>
        <dbReference type="ARBA" id="ARBA00022723"/>
    </source>
</evidence>
<protein>
    <recommendedName>
        <fullName evidence="5">RING-type domain-containing protein</fullName>
    </recommendedName>
</protein>
<proteinExistence type="predicted"/>
<dbReference type="Gene3D" id="3.30.40.10">
    <property type="entry name" value="Zinc/RING finger domain, C3HC4 (zinc finger)"/>
    <property type="match status" value="1"/>
</dbReference>
<dbReference type="PANTHER" id="PTHR23041">
    <property type="entry name" value="RING FINGER DOMAIN-CONTAINING"/>
    <property type="match status" value="1"/>
</dbReference>